<dbReference type="PIRSF" id="PIRSF010606">
    <property type="entry name" value="Spore_coat_CotJB"/>
    <property type="match status" value="1"/>
</dbReference>
<dbReference type="Proteomes" id="UP000196475">
    <property type="component" value="Unassembled WGS sequence"/>
</dbReference>
<evidence type="ECO:0000313" key="2">
    <source>
        <dbReference type="EMBL" id="OUM84984.1"/>
    </source>
</evidence>
<proteinExistence type="predicted"/>
<dbReference type="EMBL" id="LZRT01000115">
    <property type="protein sequence ID" value="OUM84984.1"/>
    <property type="molecule type" value="Genomic_DNA"/>
</dbReference>
<organism evidence="2 3">
    <name type="scientific">Bacillus thermozeamaize</name>
    <dbReference type="NCBI Taxonomy" id="230954"/>
    <lineage>
        <taxon>Bacteria</taxon>
        <taxon>Bacillati</taxon>
        <taxon>Bacillota</taxon>
        <taxon>Bacilli</taxon>
        <taxon>Bacillales</taxon>
        <taxon>Bacillaceae</taxon>
        <taxon>Bacillus</taxon>
    </lineage>
</organism>
<dbReference type="InterPro" id="IPR016571">
    <property type="entry name" value="Spore_coat_assembly_CotJB"/>
</dbReference>
<reference evidence="3" key="1">
    <citation type="submission" date="2016-06" db="EMBL/GenBank/DDBJ databases">
        <authorList>
            <person name="Nascimento L."/>
            <person name="Pereira R.V."/>
            <person name="Martins L.F."/>
            <person name="Quaggio R.B."/>
            <person name="Silva A.M."/>
            <person name="Setubal J.C."/>
        </authorList>
    </citation>
    <scope>NUCLEOTIDE SEQUENCE [LARGE SCALE GENOMIC DNA]</scope>
</reference>
<evidence type="ECO:0000259" key="1">
    <source>
        <dbReference type="Pfam" id="PF12652"/>
    </source>
</evidence>
<feature type="domain" description="Protein CotJB" evidence="1">
    <location>
        <begin position="5"/>
        <end position="80"/>
    </location>
</feature>
<sequence>MSRDKLLEEIQAVGFALTELSLYLDTHPWDQQALGDLNSLSKHYRMLTHEYECRFGPLYNLGHSISPYPWKWNEPPWPWQM</sequence>
<comment type="caution">
    <text evidence="2">The sequence shown here is derived from an EMBL/GenBank/DDBJ whole genome shotgun (WGS) entry which is preliminary data.</text>
</comment>
<name>A0A1Y3PCU5_9BACI</name>
<dbReference type="InterPro" id="IPR024207">
    <property type="entry name" value="CotJB_dom"/>
</dbReference>
<protein>
    <recommendedName>
        <fullName evidence="1">Protein CotJB domain-containing protein</fullName>
    </recommendedName>
</protein>
<dbReference type="Pfam" id="PF12652">
    <property type="entry name" value="CotJB"/>
    <property type="match status" value="1"/>
</dbReference>
<accession>A0A1Y3PCU5</accession>
<dbReference type="AlphaFoldDB" id="A0A1Y3PCU5"/>
<evidence type="ECO:0000313" key="3">
    <source>
        <dbReference type="Proteomes" id="UP000196475"/>
    </source>
</evidence>
<gene>
    <name evidence="2" type="ORF">BAA01_11940</name>
</gene>